<dbReference type="PROSITE" id="PS51257">
    <property type="entry name" value="PROKAR_LIPOPROTEIN"/>
    <property type="match status" value="1"/>
</dbReference>
<dbReference type="EMBL" id="CAFBNR010000018">
    <property type="protein sequence ID" value="CAB4960211.1"/>
    <property type="molecule type" value="Genomic_DNA"/>
</dbReference>
<organism evidence="1">
    <name type="scientific">freshwater metagenome</name>
    <dbReference type="NCBI Taxonomy" id="449393"/>
    <lineage>
        <taxon>unclassified sequences</taxon>
        <taxon>metagenomes</taxon>
        <taxon>ecological metagenomes</taxon>
    </lineage>
</organism>
<name>A0A6J7GN74_9ZZZZ</name>
<dbReference type="Gene3D" id="3.40.190.10">
    <property type="entry name" value="Periplasmic binding protein-like II"/>
    <property type="match status" value="1"/>
</dbReference>
<evidence type="ECO:0000313" key="2">
    <source>
        <dbReference type="EMBL" id="CAB4960211.1"/>
    </source>
</evidence>
<accession>A0A6J7GN74</accession>
<evidence type="ECO:0000313" key="1">
    <source>
        <dbReference type="EMBL" id="CAB4904849.1"/>
    </source>
</evidence>
<dbReference type="AlphaFoldDB" id="A0A6J7GN74"/>
<dbReference type="EMBL" id="CAFBMJ010000059">
    <property type="protein sequence ID" value="CAB4904849.1"/>
    <property type="molecule type" value="Genomic_DNA"/>
</dbReference>
<reference evidence="1" key="1">
    <citation type="submission" date="2020-05" db="EMBL/GenBank/DDBJ databases">
        <authorList>
            <person name="Chiriac C."/>
            <person name="Salcher M."/>
            <person name="Ghai R."/>
            <person name="Kavagutti S V."/>
        </authorList>
    </citation>
    <scope>NUCLEOTIDE SEQUENCE</scope>
</reference>
<proteinExistence type="predicted"/>
<gene>
    <name evidence="1" type="ORF">UFOPK3573_00854</name>
    <name evidence="2" type="ORF">UFOPK3879_00555</name>
</gene>
<protein>
    <submittedName>
        <fullName evidence="1">Unannotated protein</fullName>
    </submittedName>
</protein>
<sequence length="384" mass="41302">MSKRNMTFKSALAVVLSLSLFSACGSSETSSTDTTAPVATPSGVSLADVCPATVVVQTDWFPESEHGGIYQLMGDDAVASKDTGAVTGSLVVNGEPTGVKLEIRAGGPFLESPVVTEMYQDNAITFGYVGTDVAITRYNDAPTLAVFNALNVNPQVVLWDATKHPEAKTIADAAKSVKTFYVYGDPSWMRYFIAQGLITKEQVDSNYKGNLLLATDDAAHQGFATSEPYKYANLETGAITTGYQLINDAGWNSYAQNLAIRKDRLEELRPCLEKIVPVLQQAQIDYIADPVRANALIISTVKTYDSWWSQSEGDVANGAASQKDLGIVGNGETATFGDLEETRVNEFIAKATPILREQGLEIADITASDITDNEFLDASITYQG</sequence>